<dbReference type="InterPro" id="IPR001296">
    <property type="entry name" value="Glyco_trans_1"/>
</dbReference>
<dbReference type="InterPro" id="IPR050194">
    <property type="entry name" value="Glycosyltransferase_grp1"/>
</dbReference>
<name>A0A1F4Y3T9_9BACT</name>
<dbReference type="SUPFAM" id="SSF53756">
    <property type="entry name" value="UDP-Glycosyltransferase/glycogen phosphorylase"/>
    <property type="match status" value="1"/>
</dbReference>
<evidence type="ECO:0000313" key="4">
    <source>
        <dbReference type="Proteomes" id="UP000176568"/>
    </source>
</evidence>
<proteinExistence type="predicted"/>
<dbReference type="Pfam" id="PF00534">
    <property type="entry name" value="Glycos_transf_1"/>
    <property type="match status" value="1"/>
</dbReference>
<dbReference type="Gene3D" id="3.40.50.2000">
    <property type="entry name" value="Glycogen Phosphorylase B"/>
    <property type="match status" value="2"/>
</dbReference>
<evidence type="ECO:0008006" key="5">
    <source>
        <dbReference type="Google" id="ProtNLM"/>
    </source>
</evidence>
<dbReference type="Pfam" id="PF13439">
    <property type="entry name" value="Glyco_transf_4"/>
    <property type="match status" value="1"/>
</dbReference>
<comment type="caution">
    <text evidence="3">The sequence shown here is derived from an EMBL/GenBank/DDBJ whole genome shotgun (WGS) entry which is preliminary data.</text>
</comment>
<gene>
    <name evidence="3" type="ORF">A2419_02970</name>
</gene>
<dbReference type="PANTHER" id="PTHR45947">
    <property type="entry name" value="SULFOQUINOVOSYL TRANSFERASE SQD2"/>
    <property type="match status" value="1"/>
</dbReference>
<dbReference type="AlphaFoldDB" id="A0A1F4Y3T9"/>
<reference evidence="3 4" key="1">
    <citation type="journal article" date="2016" name="Nat. Commun.">
        <title>Thousands of microbial genomes shed light on interconnected biogeochemical processes in an aquifer system.</title>
        <authorList>
            <person name="Anantharaman K."/>
            <person name="Brown C.T."/>
            <person name="Hug L.A."/>
            <person name="Sharon I."/>
            <person name="Castelle C.J."/>
            <person name="Probst A.J."/>
            <person name="Thomas B.C."/>
            <person name="Singh A."/>
            <person name="Wilkins M.J."/>
            <person name="Karaoz U."/>
            <person name="Brodie E.L."/>
            <person name="Williams K.H."/>
            <person name="Hubbard S.S."/>
            <person name="Banfield J.F."/>
        </authorList>
    </citation>
    <scope>NUCLEOTIDE SEQUENCE [LARGE SCALE GENOMIC DNA]</scope>
</reference>
<evidence type="ECO:0000313" key="3">
    <source>
        <dbReference type="EMBL" id="OGC88602.1"/>
    </source>
</evidence>
<feature type="domain" description="Glycosyltransferase subfamily 4-like N-terminal" evidence="2">
    <location>
        <begin position="15"/>
        <end position="169"/>
    </location>
</feature>
<dbReference type="PANTHER" id="PTHR45947:SF3">
    <property type="entry name" value="SULFOQUINOVOSYL TRANSFERASE SQD2"/>
    <property type="match status" value="1"/>
</dbReference>
<dbReference type="GO" id="GO:0016757">
    <property type="term" value="F:glycosyltransferase activity"/>
    <property type="evidence" value="ECO:0007669"/>
    <property type="project" value="InterPro"/>
</dbReference>
<accession>A0A1F4Y3T9</accession>
<organism evidence="3 4">
    <name type="scientific">Candidatus Adlerbacteria bacterium RIFOXYC1_FULL_48_26</name>
    <dbReference type="NCBI Taxonomy" id="1797247"/>
    <lineage>
        <taxon>Bacteria</taxon>
        <taxon>Candidatus Adleribacteriota</taxon>
    </lineage>
</organism>
<dbReference type="EMBL" id="MEXB01000007">
    <property type="protein sequence ID" value="OGC88602.1"/>
    <property type="molecule type" value="Genomic_DNA"/>
</dbReference>
<dbReference type="InterPro" id="IPR028098">
    <property type="entry name" value="Glyco_trans_4-like_N"/>
</dbReference>
<dbReference type="STRING" id="1797247.A2419_02970"/>
<sequence>MKKIAIITDAWHPQVNGVVTVFDHIVSGLKGQGLDVLVIHPGLFTYKMPLPLYPEITLALFPSNHMQKLLREYKPDAIHIATEGTLGLSARRYCVNKGIPFTTSYHTHFQLYLSMYISKIVVPVITAWMRWFHGAAVRTLVSTPSLKAELEMRGFKHVELWPLGVDIERFKKTPPQNNLPSLQKPVFTYFSRLAQEKDPQVFFDLELPGTKLVIGDGPMRKELEEKYGDTAHFVGYQRGRELVEWLSLSDVVVFPSKTDTFGLIVVEALACGIPVAAYDVMGPRDIITQGVDGYLSGDLQEAALACLKLSPEACRTKAQQYSWGHSTEVFLQKLAFGDKV</sequence>
<evidence type="ECO:0000259" key="2">
    <source>
        <dbReference type="Pfam" id="PF13439"/>
    </source>
</evidence>
<evidence type="ECO:0000259" key="1">
    <source>
        <dbReference type="Pfam" id="PF00534"/>
    </source>
</evidence>
<protein>
    <recommendedName>
        <fullName evidence="5">Alpha-mannosyltransferase</fullName>
    </recommendedName>
</protein>
<dbReference type="CDD" id="cd03814">
    <property type="entry name" value="GT4-like"/>
    <property type="match status" value="1"/>
</dbReference>
<feature type="domain" description="Glycosyl transferase family 1" evidence="1">
    <location>
        <begin position="177"/>
        <end position="299"/>
    </location>
</feature>
<dbReference type="Proteomes" id="UP000176568">
    <property type="component" value="Unassembled WGS sequence"/>
</dbReference>